<dbReference type="OrthoDB" id="9760839at2"/>
<dbReference type="Pfam" id="PF02518">
    <property type="entry name" value="HATPase_c"/>
    <property type="match status" value="1"/>
</dbReference>
<evidence type="ECO:0000256" key="1">
    <source>
        <dbReference type="ARBA" id="ARBA00000085"/>
    </source>
</evidence>
<keyword evidence="5" id="KW-0547">Nucleotide-binding</keyword>
<evidence type="ECO:0000256" key="5">
    <source>
        <dbReference type="ARBA" id="ARBA00022741"/>
    </source>
</evidence>
<dbReference type="CDD" id="cd16917">
    <property type="entry name" value="HATPase_UhpB-NarQ-NarX-like"/>
    <property type="match status" value="1"/>
</dbReference>
<evidence type="ECO:0000259" key="10">
    <source>
        <dbReference type="PROSITE" id="PS50112"/>
    </source>
</evidence>
<dbReference type="GO" id="GO:0006355">
    <property type="term" value="P:regulation of DNA-templated transcription"/>
    <property type="evidence" value="ECO:0007669"/>
    <property type="project" value="InterPro"/>
</dbReference>
<comment type="caution">
    <text evidence="11">The sequence shown here is derived from an EMBL/GenBank/DDBJ whole genome shotgun (WGS) entry which is preliminary data.</text>
</comment>
<keyword evidence="3 9" id="KW-0597">Phosphoprotein</keyword>
<dbReference type="Gene3D" id="3.30.450.20">
    <property type="entry name" value="PAS domain"/>
    <property type="match status" value="1"/>
</dbReference>
<dbReference type="GO" id="GO:0000155">
    <property type="term" value="F:phosphorelay sensor kinase activity"/>
    <property type="evidence" value="ECO:0007669"/>
    <property type="project" value="InterPro"/>
</dbReference>
<evidence type="ECO:0000256" key="6">
    <source>
        <dbReference type="ARBA" id="ARBA00022777"/>
    </source>
</evidence>
<evidence type="ECO:0000256" key="7">
    <source>
        <dbReference type="ARBA" id="ARBA00022840"/>
    </source>
</evidence>
<dbReference type="RefSeq" id="WP_007505433.1">
    <property type="nucleotide sequence ID" value="NZ_AFCE01000151.1"/>
</dbReference>
<dbReference type="PIRSF" id="PIRSF037432">
    <property type="entry name" value="STHK_NreB"/>
    <property type="match status" value="1"/>
</dbReference>
<dbReference type="SUPFAM" id="SSF55874">
    <property type="entry name" value="ATPase domain of HSP90 chaperone/DNA topoisomerase II/histidine kinase"/>
    <property type="match status" value="1"/>
</dbReference>
<dbReference type="GO" id="GO:0016020">
    <property type="term" value="C:membrane"/>
    <property type="evidence" value="ECO:0007669"/>
    <property type="project" value="InterPro"/>
</dbReference>
<evidence type="ECO:0000313" key="11">
    <source>
        <dbReference type="EMBL" id="EGL82335.1"/>
    </source>
</evidence>
<accession>F5L8J6</accession>
<dbReference type="GO" id="GO:0046983">
    <property type="term" value="F:protein dimerization activity"/>
    <property type="evidence" value="ECO:0007669"/>
    <property type="project" value="InterPro"/>
</dbReference>
<dbReference type="NCBIfam" id="TIGR00229">
    <property type="entry name" value="sensory_box"/>
    <property type="match status" value="1"/>
</dbReference>
<gene>
    <name evidence="11" type="ORF">CathTA2_2151</name>
</gene>
<dbReference type="SUPFAM" id="SSF55785">
    <property type="entry name" value="PYP-like sensor domain (PAS domain)"/>
    <property type="match status" value="1"/>
</dbReference>
<dbReference type="Pfam" id="PF00989">
    <property type="entry name" value="PAS"/>
    <property type="match status" value="1"/>
</dbReference>
<dbReference type="EC" id="2.7.13.3" evidence="2"/>
<dbReference type="Gene3D" id="3.30.565.10">
    <property type="entry name" value="Histidine kinase-like ATPase, C-terminal domain"/>
    <property type="match status" value="1"/>
</dbReference>
<protein>
    <recommendedName>
        <fullName evidence="2">histidine kinase</fullName>
        <ecNumber evidence="2">2.7.13.3</ecNumber>
    </recommendedName>
</protein>
<reference evidence="11 12" key="1">
    <citation type="journal article" date="2011" name="J. Bacteriol.">
        <title>Draft genome sequence of the thermoalkaliphilic Caldalkalibacillus thermarum strain TA2.A1.</title>
        <authorList>
            <person name="Kalamorz F."/>
            <person name="Keis S."/>
            <person name="McMillan D.G."/>
            <person name="Olsson K."/>
            <person name="Stanton J.A."/>
            <person name="Stockwell P."/>
            <person name="Black M.A."/>
            <person name="Klingeman D.M."/>
            <person name="Land M.L."/>
            <person name="Han C.S."/>
            <person name="Martin S.L."/>
            <person name="Becher S.A."/>
            <person name="Peddie C.J."/>
            <person name="Morgan H.W."/>
            <person name="Matthies D."/>
            <person name="Preiss L."/>
            <person name="Meier T."/>
            <person name="Brown S.D."/>
            <person name="Cook G.M."/>
        </authorList>
    </citation>
    <scope>NUCLEOTIDE SEQUENCE [LARGE SCALE GENOMIC DNA]</scope>
    <source>
        <strain evidence="11 12">TA2.A1</strain>
    </source>
</reference>
<comment type="catalytic activity">
    <reaction evidence="1">
        <text>ATP + protein L-histidine = ADP + protein N-phospho-L-histidine.</text>
        <dbReference type="EC" id="2.7.13.3"/>
    </reaction>
</comment>
<evidence type="ECO:0000256" key="3">
    <source>
        <dbReference type="ARBA" id="ARBA00022553"/>
    </source>
</evidence>
<dbReference type="EMBL" id="AFCE01000151">
    <property type="protein sequence ID" value="EGL82335.1"/>
    <property type="molecule type" value="Genomic_DNA"/>
</dbReference>
<dbReference type="PANTHER" id="PTHR24421:SF10">
    <property type="entry name" value="NITRATE_NITRITE SENSOR PROTEIN NARQ"/>
    <property type="match status" value="1"/>
</dbReference>
<name>F5L8J6_CALTT</name>
<dbReference type="InterPro" id="IPR036890">
    <property type="entry name" value="HATPase_C_sf"/>
</dbReference>
<feature type="domain" description="PAS" evidence="10">
    <location>
        <begin position="5"/>
        <end position="46"/>
    </location>
</feature>
<comment type="PTM">
    <text evidence="9">Autophosphorylated.</text>
</comment>
<dbReference type="InterPro" id="IPR050482">
    <property type="entry name" value="Sensor_HK_TwoCompSys"/>
</dbReference>
<dbReference type="PROSITE" id="PS50112">
    <property type="entry name" value="PAS"/>
    <property type="match status" value="1"/>
</dbReference>
<dbReference type="GO" id="GO:0005737">
    <property type="term" value="C:cytoplasm"/>
    <property type="evidence" value="ECO:0007669"/>
    <property type="project" value="InterPro"/>
</dbReference>
<dbReference type="InterPro" id="IPR013767">
    <property type="entry name" value="PAS_fold"/>
</dbReference>
<evidence type="ECO:0000313" key="12">
    <source>
        <dbReference type="Proteomes" id="UP000010716"/>
    </source>
</evidence>
<keyword evidence="6 11" id="KW-0418">Kinase</keyword>
<evidence type="ECO:0000256" key="9">
    <source>
        <dbReference type="PIRSR" id="PIRSR037432-51"/>
    </source>
</evidence>
<evidence type="ECO:0000256" key="4">
    <source>
        <dbReference type="ARBA" id="ARBA00022679"/>
    </source>
</evidence>
<dbReference type="InterPro" id="IPR003594">
    <property type="entry name" value="HATPase_dom"/>
</dbReference>
<keyword evidence="7" id="KW-0067">ATP-binding</keyword>
<dbReference type="Pfam" id="PF07730">
    <property type="entry name" value="HisKA_3"/>
    <property type="match status" value="1"/>
</dbReference>
<dbReference type="AlphaFoldDB" id="F5L8J6"/>
<dbReference type="GO" id="GO:0005506">
    <property type="term" value="F:iron ion binding"/>
    <property type="evidence" value="ECO:0007669"/>
    <property type="project" value="InterPro"/>
</dbReference>
<organism evidence="11 12">
    <name type="scientific">Caldalkalibacillus thermarum (strain TA2.A1)</name>
    <dbReference type="NCBI Taxonomy" id="986075"/>
    <lineage>
        <taxon>Bacteria</taxon>
        <taxon>Bacillati</taxon>
        <taxon>Bacillota</taxon>
        <taxon>Bacilli</taxon>
        <taxon>Bacillales</taxon>
        <taxon>Bacillaceae</taxon>
        <taxon>Caldalkalibacillus</taxon>
    </lineage>
</organism>
<proteinExistence type="predicted"/>
<sequence length="335" mass="39110">MTFHHIDFYRHLLNKLKVGIVIMDEDRRIHYVNEKGQRMTGWEVGEKVPYCTYCQSRTVLDGQERCLLATEESMDYFQAEMPVYQGKYMPFEMRLSSMHLQDGKKMMVLMIKDPSEKETRQVRKLLIQETLLAQEAERKRISQELHDVIGQNVFSIYLGLQSLRPVINQTQYCSLYEKMEELLLRTITDLKQMSKKLRPPSLDMLGLNSAIEAMIDEWKSLYDVDITFKTDLKSERLDNVTELTLYRVIQECLHNAIRHGEANRIIIQLYEYGQYVYFRVCDNGKGFEYHPDLEAKGLGIRHMRERLQSVAGELVIESQTGGPTVIDGYVTIKSG</sequence>
<dbReference type="PANTHER" id="PTHR24421">
    <property type="entry name" value="NITRATE/NITRITE SENSOR PROTEIN NARX-RELATED"/>
    <property type="match status" value="1"/>
</dbReference>
<dbReference type="InterPro" id="IPR011712">
    <property type="entry name" value="Sig_transdc_His_kin_sub3_dim/P"/>
</dbReference>
<dbReference type="InterPro" id="IPR000014">
    <property type="entry name" value="PAS"/>
</dbReference>
<dbReference type="GO" id="GO:0005524">
    <property type="term" value="F:ATP binding"/>
    <property type="evidence" value="ECO:0007669"/>
    <property type="project" value="UniProtKB-KW"/>
</dbReference>
<feature type="modified residue" description="Phosphohistidine; by autocatalysis" evidence="9">
    <location>
        <position position="146"/>
    </location>
</feature>
<dbReference type="InterPro" id="IPR017203">
    <property type="entry name" value="Sig_transdc_His_kinase_NreB"/>
</dbReference>
<dbReference type="eggNOG" id="COG4585">
    <property type="taxonomic scope" value="Bacteria"/>
</dbReference>
<keyword evidence="4" id="KW-0808">Transferase</keyword>
<evidence type="ECO:0000256" key="2">
    <source>
        <dbReference type="ARBA" id="ARBA00012438"/>
    </source>
</evidence>
<keyword evidence="8" id="KW-0902">Two-component regulatory system</keyword>
<dbReference type="Gene3D" id="1.20.5.1930">
    <property type="match status" value="1"/>
</dbReference>
<evidence type="ECO:0000256" key="8">
    <source>
        <dbReference type="ARBA" id="ARBA00023012"/>
    </source>
</evidence>
<dbReference type="InterPro" id="IPR035965">
    <property type="entry name" value="PAS-like_dom_sf"/>
</dbReference>
<dbReference type="Proteomes" id="UP000010716">
    <property type="component" value="Unassembled WGS sequence"/>
</dbReference>